<dbReference type="GO" id="GO:0046872">
    <property type="term" value="F:metal ion binding"/>
    <property type="evidence" value="ECO:0007669"/>
    <property type="project" value="UniProtKB-KW"/>
</dbReference>
<organism evidence="4 5">
    <name type="scientific">Gemmatimonas aurantiaca</name>
    <dbReference type="NCBI Taxonomy" id="173480"/>
    <lineage>
        <taxon>Bacteria</taxon>
        <taxon>Pseudomonadati</taxon>
        <taxon>Gemmatimonadota</taxon>
        <taxon>Gemmatimonadia</taxon>
        <taxon>Gemmatimonadales</taxon>
        <taxon>Gemmatimonadaceae</taxon>
        <taxon>Gemmatimonas</taxon>
    </lineage>
</organism>
<keyword evidence="2" id="KW-0862">Zinc</keyword>
<dbReference type="CDD" id="cd08663">
    <property type="entry name" value="DAP_dppA_1"/>
    <property type="match status" value="1"/>
</dbReference>
<comment type="caution">
    <text evidence="4">The sequence shown here is derived from an EMBL/GenBank/DDBJ whole genome shotgun (WGS) entry which is preliminary data.</text>
</comment>
<feature type="binding site" evidence="2">
    <location>
        <position position="37"/>
    </location>
    <ligand>
        <name>Zn(2+)</name>
        <dbReference type="ChEBI" id="CHEBI:29105"/>
        <label>1</label>
    </ligand>
</feature>
<dbReference type="PIRSF" id="PIRSF015853">
    <property type="entry name" value="Pep_DppA"/>
    <property type="match status" value="1"/>
</dbReference>
<evidence type="ECO:0000256" key="2">
    <source>
        <dbReference type="PIRSR" id="PIRSR015853-2"/>
    </source>
</evidence>
<feature type="binding site" evidence="2">
    <location>
        <position position="133"/>
    </location>
    <ligand>
        <name>Zn(2+)</name>
        <dbReference type="ChEBI" id="CHEBI:29105"/>
        <label>2</label>
    </ligand>
</feature>
<feature type="binding site" evidence="2">
    <location>
        <position position="39"/>
    </location>
    <ligand>
        <name>Zn(2+)</name>
        <dbReference type="ChEBI" id="CHEBI:29105"/>
        <label>1</label>
    </ligand>
</feature>
<dbReference type="SUPFAM" id="SSF63992">
    <property type="entry name" value="Dipeptide transport protein"/>
    <property type="match status" value="1"/>
</dbReference>
<feature type="binding site" evidence="2">
    <location>
        <position position="37"/>
    </location>
    <ligand>
        <name>Zn(2+)</name>
        <dbReference type="ChEBI" id="CHEBI:29105"/>
        <label>2</label>
    </ligand>
</feature>
<evidence type="ECO:0000256" key="3">
    <source>
        <dbReference type="SAM" id="SignalP"/>
    </source>
</evidence>
<feature type="signal peptide" evidence="3">
    <location>
        <begin position="1"/>
        <end position="25"/>
    </location>
</feature>
<feature type="binding site" evidence="2">
    <location>
        <position position="163"/>
    </location>
    <ligand>
        <name>Zn(2+)</name>
        <dbReference type="ChEBI" id="CHEBI:29105"/>
        <label>2</label>
    </ligand>
</feature>
<protein>
    <submittedName>
        <fullName evidence="4">Peptidase M55</fullName>
    </submittedName>
</protein>
<dbReference type="OMA" id="FMGHEIE"/>
<dbReference type="Gene3D" id="3.40.50.10780">
    <property type="entry name" value="Dipeptide transport protein"/>
    <property type="match status" value="1"/>
</dbReference>
<keyword evidence="2" id="KW-0479">Metal-binding</keyword>
<feature type="active site" description="Nucleophile" evidence="1">
    <location>
        <position position="145"/>
    </location>
</feature>
<evidence type="ECO:0000313" key="5">
    <source>
        <dbReference type="Proteomes" id="UP000264071"/>
    </source>
</evidence>
<keyword evidence="3" id="KW-0732">Signal</keyword>
<accession>A0A3D4V4K1</accession>
<evidence type="ECO:0000256" key="1">
    <source>
        <dbReference type="PIRSR" id="PIRSR015853-1"/>
    </source>
</evidence>
<dbReference type="AlphaFoldDB" id="A0A3D4V4K1"/>
<feature type="binding site" evidence="2">
    <location>
        <position position="89"/>
    </location>
    <ligand>
        <name>Zn(2+)</name>
        <dbReference type="ChEBI" id="CHEBI:29105"/>
        <label>2</label>
    </ligand>
</feature>
<evidence type="ECO:0000313" key="4">
    <source>
        <dbReference type="EMBL" id="HCT56049.1"/>
    </source>
</evidence>
<dbReference type="InterPro" id="IPR007035">
    <property type="entry name" value="Peptidase_M55"/>
</dbReference>
<dbReference type="InterPro" id="IPR027476">
    <property type="entry name" value="DppA_N"/>
</dbReference>
<proteinExistence type="predicted"/>
<dbReference type="Pfam" id="PF04951">
    <property type="entry name" value="Peptidase_M55"/>
    <property type="match status" value="1"/>
</dbReference>
<feature type="chain" id="PRO_5017718245" evidence="3">
    <location>
        <begin position="26"/>
        <end position="299"/>
    </location>
</feature>
<dbReference type="InterPro" id="IPR036177">
    <property type="entry name" value="Peptidase_M55_sf"/>
</dbReference>
<dbReference type="EMBL" id="DPIY01000002">
    <property type="protein sequence ID" value="HCT56049.1"/>
    <property type="molecule type" value="Genomic_DNA"/>
</dbReference>
<name>A0A3D4V4K1_9BACT</name>
<dbReference type="Proteomes" id="UP000264071">
    <property type="component" value="Unassembled WGS sequence"/>
</dbReference>
<gene>
    <name evidence="4" type="ORF">DGD08_02425</name>
</gene>
<dbReference type="Gene3D" id="3.30.1360.130">
    <property type="entry name" value="Dipeptide transport protein"/>
    <property type="match status" value="1"/>
</dbReference>
<reference evidence="4 5" key="1">
    <citation type="journal article" date="2018" name="Nat. Biotechnol.">
        <title>A standardized bacterial taxonomy based on genome phylogeny substantially revises the tree of life.</title>
        <authorList>
            <person name="Parks D.H."/>
            <person name="Chuvochina M."/>
            <person name="Waite D.W."/>
            <person name="Rinke C."/>
            <person name="Skarshewski A."/>
            <person name="Chaumeil P.A."/>
            <person name="Hugenholtz P."/>
        </authorList>
    </citation>
    <scope>NUCLEOTIDE SEQUENCE [LARGE SCALE GENOMIC DNA]</scope>
    <source>
        <strain evidence="4">UBA8844</strain>
    </source>
</reference>
<sequence length="299" mass="32311">MVRSLSRVLIASLLAGSAAFPVASAAQGARKIYISVDMEGISGINSDNQTSATGNEYGRARRLMVEDANAAIRGAFEGGATEVVVNDSHGSQRNILPEDLDPRARLISHSFKRHGMMEGLDSTFDAVLFVGYHAKAGTPRGVFAHTGSGVVRDLEVNGLSVGEGGMNALLARWYGVPVLLVTGDDVAVEEQKATAPNVRGVVVKRAINTRAVELRPLAEARHEIQQAAKDVVAASRKGRPERAAQYTVRMTFPNPNIPEVATAFREIKLVSPTTVEFSRESMPDAYRLIRVLYRFINPD</sequence>